<feature type="domain" description="T-Q ester bond containing" evidence="2">
    <location>
        <begin position="313"/>
        <end position="443"/>
    </location>
</feature>
<feature type="region of interest" description="Disordered" evidence="1">
    <location>
        <begin position="3168"/>
        <end position="3220"/>
    </location>
</feature>
<feature type="compositionally biased region" description="Basic and acidic residues" evidence="1">
    <location>
        <begin position="3382"/>
        <end position="3402"/>
    </location>
</feature>
<feature type="region of interest" description="Disordered" evidence="1">
    <location>
        <begin position="560"/>
        <end position="619"/>
    </location>
</feature>
<name>A0A2N0X8B6_9CORY</name>
<feature type="compositionally biased region" description="Basic and acidic residues" evidence="1">
    <location>
        <begin position="601"/>
        <end position="619"/>
    </location>
</feature>
<dbReference type="PANTHER" id="PTHR24216:SF65">
    <property type="entry name" value="PAXILLIN-LIKE PROTEIN 1"/>
    <property type="match status" value="1"/>
</dbReference>
<feature type="compositionally biased region" description="Low complexity" evidence="1">
    <location>
        <begin position="2233"/>
        <end position="2250"/>
    </location>
</feature>
<evidence type="ECO:0000259" key="3">
    <source>
        <dbReference type="Pfam" id="PF24346"/>
    </source>
</evidence>
<feature type="region of interest" description="Disordered" evidence="1">
    <location>
        <begin position="1662"/>
        <end position="1714"/>
    </location>
</feature>
<organism evidence="4 5">
    <name type="scientific">Corynebacterium mastitidis</name>
    <dbReference type="NCBI Taxonomy" id="161890"/>
    <lineage>
        <taxon>Bacteria</taxon>
        <taxon>Bacillati</taxon>
        <taxon>Actinomycetota</taxon>
        <taxon>Actinomycetes</taxon>
        <taxon>Mycobacteriales</taxon>
        <taxon>Corynebacteriaceae</taxon>
        <taxon>Corynebacterium</taxon>
    </lineage>
</organism>
<feature type="region of interest" description="Disordered" evidence="1">
    <location>
        <begin position="1351"/>
        <end position="1413"/>
    </location>
</feature>
<dbReference type="Gene3D" id="2.60.40.3930">
    <property type="match status" value="7"/>
</dbReference>
<evidence type="ECO:0000256" key="1">
    <source>
        <dbReference type="SAM" id="MobiDB-lite"/>
    </source>
</evidence>
<feature type="region of interest" description="Disordered" evidence="1">
    <location>
        <begin position="2137"/>
        <end position="2289"/>
    </location>
</feature>
<evidence type="ECO:0008006" key="6">
    <source>
        <dbReference type="Google" id="ProtNLM"/>
    </source>
</evidence>
<feature type="region of interest" description="Disordered" evidence="1">
    <location>
        <begin position="705"/>
        <end position="736"/>
    </location>
</feature>
<feature type="compositionally biased region" description="Pro residues" evidence="1">
    <location>
        <begin position="2765"/>
        <end position="2782"/>
    </location>
</feature>
<dbReference type="Pfam" id="PF18202">
    <property type="entry name" value="TQ"/>
    <property type="match status" value="7"/>
</dbReference>
<feature type="region of interest" description="Disordered" evidence="1">
    <location>
        <begin position="1018"/>
        <end position="1053"/>
    </location>
</feature>
<feature type="domain" description="DUF7507" evidence="3">
    <location>
        <begin position="3101"/>
        <end position="3170"/>
    </location>
</feature>
<feature type="domain" description="T-Q ester bond containing" evidence="2">
    <location>
        <begin position="613"/>
        <end position="745"/>
    </location>
</feature>
<feature type="compositionally biased region" description="Basic and acidic residues" evidence="1">
    <location>
        <begin position="301"/>
        <end position="320"/>
    </location>
</feature>
<accession>A0A2N0X8B6</accession>
<feature type="compositionally biased region" description="Basic and acidic residues" evidence="1">
    <location>
        <begin position="915"/>
        <end position="934"/>
    </location>
</feature>
<feature type="region of interest" description="Disordered" evidence="1">
    <location>
        <begin position="861"/>
        <end position="934"/>
    </location>
</feature>
<feature type="domain" description="DUF7507" evidence="3">
    <location>
        <begin position="2284"/>
        <end position="2353"/>
    </location>
</feature>
<feature type="compositionally biased region" description="Low complexity" evidence="1">
    <location>
        <begin position="2594"/>
        <end position="2610"/>
    </location>
</feature>
<feature type="domain" description="T-Q ester bond containing" evidence="2">
    <location>
        <begin position="3393"/>
        <end position="3501"/>
    </location>
</feature>
<evidence type="ECO:0000313" key="5">
    <source>
        <dbReference type="Proteomes" id="UP000233249"/>
    </source>
</evidence>
<feature type="region of interest" description="Disordered" evidence="1">
    <location>
        <begin position="1834"/>
        <end position="1900"/>
    </location>
</feature>
<feature type="compositionally biased region" description="Basic and acidic residues" evidence="1">
    <location>
        <begin position="275"/>
        <end position="292"/>
    </location>
</feature>
<feature type="region of interest" description="Disordered" evidence="1">
    <location>
        <begin position="2346"/>
        <end position="2401"/>
    </location>
</feature>
<dbReference type="Proteomes" id="UP000233249">
    <property type="component" value="Unassembled WGS sequence"/>
</dbReference>
<evidence type="ECO:0000313" key="4">
    <source>
        <dbReference type="EMBL" id="PKF68919.1"/>
    </source>
</evidence>
<feature type="domain" description="T-Q ester bond containing" evidence="2">
    <location>
        <begin position="12"/>
        <end position="143"/>
    </location>
</feature>
<feature type="compositionally biased region" description="Basic and acidic residues" evidence="1">
    <location>
        <begin position="2785"/>
        <end position="2795"/>
    </location>
</feature>
<feature type="compositionally biased region" description="Basic and acidic residues" evidence="1">
    <location>
        <begin position="1689"/>
        <end position="1707"/>
    </location>
</feature>
<feature type="region of interest" description="Disordered" evidence="1">
    <location>
        <begin position="106"/>
        <end position="130"/>
    </location>
</feature>
<feature type="region of interest" description="Disordered" evidence="1">
    <location>
        <begin position="2525"/>
        <end position="2660"/>
    </location>
</feature>
<feature type="domain" description="DUF7507" evidence="3">
    <location>
        <begin position="2810"/>
        <end position="2884"/>
    </location>
</feature>
<feature type="compositionally biased region" description="Basic and acidic residues" evidence="1">
    <location>
        <begin position="1020"/>
        <end position="1035"/>
    </location>
</feature>
<evidence type="ECO:0000259" key="2">
    <source>
        <dbReference type="Pfam" id="PF18202"/>
    </source>
</evidence>
<feature type="region of interest" description="Disordered" evidence="1">
    <location>
        <begin position="2875"/>
        <end position="2938"/>
    </location>
</feature>
<feature type="compositionally biased region" description="Basic and acidic residues" evidence="1">
    <location>
        <begin position="106"/>
        <end position="120"/>
    </location>
</feature>
<feature type="compositionally biased region" description="Basic and acidic residues" evidence="1">
    <location>
        <begin position="1888"/>
        <end position="1900"/>
    </location>
</feature>
<reference evidence="4 5" key="1">
    <citation type="submission" date="2017-12" db="EMBL/GenBank/DDBJ databases">
        <title>Corynebacterium mastitidis 16-1433 Genome.</title>
        <authorList>
            <person name="Gulvik C.A."/>
        </authorList>
    </citation>
    <scope>NUCLEOTIDE SEQUENCE [LARGE SCALE GENOMIC DNA]</scope>
    <source>
        <strain evidence="4 5">16-1433</strain>
    </source>
</reference>
<dbReference type="EMBL" id="PJAF01000010">
    <property type="protein sequence ID" value="PKF68919.1"/>
    <property type="molecule type" value="Genomic_DNA"/>
</dbReference>
<proteinExistence type="predicted"/>
<feature type="compositionally biased region" description="Basic and acidic residues" evidence="1">
    <location>
        <begin position="1508"/>
        <end position="1523"/>
    </location>
</feature>
<feature type="region of interest" description="Disordered" evidence="1">
    <location>
        <begin position="1077"/>
        <end position="1099"/>
    </location>
</feature>
<feature type="domain" description="DUF7507" evidence="3">
    <location>
        <begin position="1915"/>
        <end position="1984"/>
    </location>
</feature>
<feature type="region of interest" description="Disordered" evidence="1">
    <location>
        <begin position="3270"/>
        <end position="3402"/>
    </location>
</feature>
<feature type="domain" description="T-Q ester bond containing" evidence="2">
    <location>
        <begin position="2927"/>
        <end position="3076"/>
    </location>
</feature>
<feature type="region of interest" description="Disordered" evidence="1">
    <location>
        <begin position="1508"/>
        <end position="1531"/>
    </location>
</feature>
<dbReference type="NCBIfam" id="NF033903">
    <property type="entry name" value="VaFE_rpt"/>
    <property type="match status" value="7"/>
</dbReference>
<feature type="compositionally biased region" description="Basic and acidic residues" evidence="1">
    <location>
        <begin position="2575"/>
        <end position="2591"/>
    </location>
</feature>
<dbReference type="Pfam" id="PF24346">
    <property type="entry name" value="DUF7507"/>
    <property type="match status" value="4"/>
</dbReference>
<feature type="region of interest" description="Disordered" evidence="1">
    <location>
        <begin position="1175"/>
        <end position="1227"/>
    </location>
</feature>
<dbReference type="InterPro" id="IPR055354">
    <property type="entry name" value="DUF7507"/>
</dbReference>
<feature type="compositionally biased region" description="Basic and acidic residues" evidence="1">
    <location>
        <begin position="583"/>
        <end position="592"/>
    </location>
</feature>
<feature type="compositionally biased region" description="Basic and acidic residues" evidence="1">
    <location>
        <begin position="3206"/>
        <end position="3220"/>
    </location>
</feature>
<dbReference type="STRING" id="1121365.GCA_000375365_01942"/>
<feature type="domain" description="T-Q ester bond containing" evidence="2">
    <location>
        <begin position="1416"/>
        <end position="1547"/>
    </location>
</feature>
<feature type="compositionally biased region" description="Basic and acidic residues" evidence="1">
    <location>
        <begin position="2915"/>
        <end position="2938"/>
    </location>
</feature>
<feature type="compositionally biased region" description="Low complexity" evidence="1">
    <location>
        <begin position="2622"/>
        <end position="2639"/>
    </location>
</feature>
<feature type="domain" description="T-Q ester bond containing" evidence="2">
    <location>
        <begin position="927"/>
        <end position="1059"/>
    </location>
</feature>
<comment type="caution">
    <text evidence="4">The sequence shown here is derived from an EMBL/GenBank/DDBJ whole genome shotgun (WGS) entry which is preliminary data.</text>
</comment>
<dbReference type="PANTHER" id="PTHR24216">
    <property type="entry name" value="PAXILLIN-RELATED"/>
    <property type="match status" value="1"/>
</dbReference>
<gene>
    <name evidence="4" type="ORF">CXB45_04790</name>
</gene>
<protein>
    <recommendedName>
        <fullName evidence="6">Gram-positive cocci surface proteins LPxTG domain-containing protein</fullName>
    </recommendedName>
</protein>
<feature type="region of interest" description="Disordered" evidence="1">
    <location>
        <begin position="259"/>
        <end position="320"/>
    </location>
</feature>
<feature type="compositionally biased region" description="Basic and acidic residues" evidence="1">
    <location>
        <begin position="2260"/>
        <end position="2278"/>
    </location>
</feature>
<dbReference type="InterPro" id="IPR041100">
    <property type="entry name" value="TQ"/>
</dbReference>
<feature type="compositionally biased region" description="Basic and acidic residues" evidence="1">
    <location>
        <begin position="2649"/>
        <end position="2660"/>
    </location>
</feature>
<feature type="region of interest" description="Disordered" evidence="1">
    <location>
        <begin position="2759"/>
        <end position="2795"/>
    </location>
</feature>
<feature type="compositionally biased region" description="Basic and acidic residues" evidence="1">
    <location>
        <begin position="705"/>
        <end position="721"/>
    </location>
</feature>
<feature type="region of interest" description="Disordered" evidence="1">
    <location>
        <begin position="1983"/>
        <end position="2030"/>
    </location>
</feature>
<sequence length="3564" mass="373502">MTEERSAPRKPVIETKAELADEAAFVEAGATVNDTVTYTDLVPGKQYTLDAQLVDKSDASRVLGSGSKSFTADASGSGKVVVPIRVNDDVRSPVASAVAFETLKSSEKEAKDNRAERLTDGSKPSGDVIADHKDINDEAQTVTSAELKSAKIELKKYIGDQEFTGSEKPQSGGAGSAGVVDAQDVDTAYEAKKDQDLTVTFAVTNTGDLDLKDVKVADQLITGEGFASSDLSAISPAKQNIAKGETKYFTATLKAPAAGKIHGDKAKANGVPVDKQGRETPYTDDKGKEREPGTPVESNEDPAHAKTPEPRKPEIATKADFAEGVQRVKAGATVNDTVSYKDLVPGKKYTLDAQLVDKADASRVLGSGSKSFTADESGSGEVIVPILVNDDLEGSVAAAVAFETLRSDDAEAQENKAENLPAGSEPDVIAEHKDINDENQTVTSAELKSAKIELKKYIGDQEFTGSEKPQVGGAGSAGVIDAQDPDSAYLAKKDQDLTVTFAVTNTGDLNLKDVKVSDELITGEGFESSELSAISPEKQNIAKGETKYFTATLKAPAAGKIHGDKAKVGGTPVDGDGNETPYTDDKGKEREPGTPVESNEDPAHAKTPEPRKPEIATKAEFADGATRVIAGTTVNDTVKYTDLVPGKQYTLEAQLVDKTDPSKVLGTGSASFTADESGSGEVLVPIRVDDEVRRPVETAVAFETLKSDDAEAQDNRAERLTDGATPSGDVIADHKDINDEAQTVTSEELKSAKIELKKYIGDQEFTGSEKPQVGSFGSAGVIDAQDPGAAYEASKDQDLTVTFAVTNTGDLNLKDVKVSDELITGEGFESSELSAISPEKQDIAKGETKFFTATLKAPAAGKIHGDKAKADGVPVGSDGNPTSYVPVDEQGNPVEDESGQPKVNEPGVPVESNEDPAHAKTPEPRKPEIATKAEFADGAKRVKAGVTVNDTVKYTDLVPGKQYTLDAQLVDKSDASKVLGTGSLSFTADESGSGEVVVPITVNDGVAEPVEAAVAFETLKSSDKEAQDNKAEKLTDGSTPSGDVIADHKDINDEAQTVTSEELKSAKIELKKYIGDQEFTGSEKPQDGGAGSAGVIDAQDPGAAYEASKDQDLTVTFAVTNTGDLNLKDVKVSDQLITGEGFASSELSAITPEKQDIAKGETKYFTATLKAPAAGKIHGDKAKADGTPVDDEGNETPYTDGDGKEREPGTPVESNEDPAHAKTPEPKSAAISLKKYIGAKTDVASVADAEALNDSQTEDAAHKASAADEDLTVAFVVENTGELALKDVATPSDAAITEAFTNVDGSVSGVDAGTPQVTGIRAVDAEKQKLLKPGEKMVFVGDLKAPAAGKLHADKAGTSGTPVDEGGNPTSYVPVDDEGNPIKDESGAPKVNEPGTPVESHEDQAHAVTPQVRKPEVATKAEFADGAKQVIAGATVNDTVKYTDLVPGKQYTLDAQLVDKSDASKVLGTGSASFTADESGSGEVLVPIAVNDDVTEPVEAAVAFETLKSSDTEAQENRAEKLTDGSTPSGDVIADHKDINDAAQTVTSMQDQQAKIELKKYIGTQEFAGEEKPQAQPGADGVVDAQDADSAFEAKAAGDELTVTFAVKNSGALDLKDVSVVDSLMESDTAGIEPGTISPEKQDIKVGETKYFTAKIAAPAAGKLHADKAKAEGTPVDEEGNETPFVDENGDRHKPGDKVPSNEDPAHAKTPKSKSAAISLKKYIGAKTDVASVADAEALNDSQTEDAAHKASAADEDLTVAFVVENTGELALKDVQLSDEAIAEALKTAEGVSGVDAGTPQVTGIRAVDAEKQKLLPVGEKMVFMGDLKAPAAGKLHADKAKSTGTPVDDEGNETSYVPVDEQGNPIKDESGQPKLNEPGTPVESNEDPAHAKTPEPGEPKLELKKFINDNDAQTADEAEVLKPGEKAMVKFVVKNTGEVDLFNVTLSDETVAGVGDVVNIEPKQIDRLKVGESGEFTGELILPEGGQEHKDVAKAEGVPPSPENPDEPGDVPPVPSNEDPAHAKTPKSKSAAIALKKYIGDQEFTGSEKPQVGGFGSAGVIDAQDPGAAYEASKDQDLTVTFAVTNTGDLNLKDVKVSDELITGEGFESSELSAISPEKQDIAKGETKFFTATLKAPAAGKIHGDKAKADGVPVGEDGNPTSYVPVDEQGNPVEDESGQPKVNEPGVPVESNEDPAHAKTPEEPVETTPSEKPSENPVTTSVEPSDEPSEAPKPSKSKPVPEPSSSVPSESEEPSETVTEERPEPGEPKLELKKFINDNDAQTADEAEVLKPGEKAMVKFVVKNTGEVDLFNVTLSDETVAGVGDVVNIEPKQIDRLKVGESGEFTGELILPEGGQEHKDVAKAEGVPPSPENPDEPGDVPPVPSNEDPAHAKTPKSKSAKIELKKYIGAKTDVASVADAEALNDSQTEDAAHKASAADEDLTVAFVVENTGELALKNVQLSDEAITQAFTNAVDGTEAGIDADTPQVTNIRVADFAGNAEKQKLLAASEKVVFVGDLKAPAAGKLHADKAKSTGIPVDDEGNETSYVPVDDEGNPIKDESGQPKVNEPGTSVESHEDQAHATSPEKTEVESEPSTTPSEKPSETPVTTGVEPSDEPSEAPKPSKSKPVPEPSSSVPSESEEPSETVTEERPEPGEPRIELKKYINGDDAETKDAAVTLKPGVPAPVTFVVTNTGEVDLFNVRVDDETIEGTAGVVTDIKAEGSDSDVFAGPLKPGEKTTFTGTLVLEEGGLYHADRAHAEGVPPKPGRPNEPGDVPPVPSDPDEGHAKTPGEPKLELKKFINDNDAQTADEAEVLKPGEKAMVKFVVKNTGEVDLFNVTVSDETVAGVGDVVNIEPKQIDRLKVGESGEFTGELILPEGGQDHKDVAHAEGVPPKPGRPNEPGDVPSVPSDEDPAHARTPKNFEPKVETSASVDKDGKVAAVESDEAQTVYDTVTVSNLVEDAPYTLDAQLMKKSDGSEIAGASASKNFMASESELKDFTRNEDGSVSGSVVVEIPLPASSLSDGDSAVAFETLTSSADKAKENRAEKLTDGSEPSGDVIADHKDINDEAQTVTYQAKPEPGEPKLELKKFINDNDAQTADEAEVLKPGEKAMVKFVVKNTGEVDLFNVTLSDETVAGVGDVVNIEPKQIDRLKVGESGEFTGELILPEGGQEHKDVAKAEGVPPSPENPDEPGDVPPVPSNEDPAHAKTPKPDEPKLELKKYINGNDAQTAEDAVMASKAGEELEVTFVVTNSGAVDVFNVTVEDSLLDSDESGVKVDDPKPASAEDEAKAQRLAPGEKVTFKGTIPAPESGKLHADQAKAKGVAPKPGNPDEPGDTPVESNEDPAHAKTPKPGEPTEEPSEPAKPSEPKPTPSVPAKPSERKPGEPEPKITTDAEIEDHGALVAGATVVDTVRFTNLVPGKKYELSAELMCKASGDATGATAKVTFLARVADGQINVPIAVTDGDCSEQVVFETLRNAEGDVVAVHHDINDEAQTVTAQDVLKPAPSKETQVAKRDHNVTRVTEEAPEVGKPVAPKTPRRSIKMIPSGSLVFEEGMPSQI</sequence>